<evidence type="ECO:0000313" key="1">
    <source>
        <dbReference type="EMBL" id="GMN60466.1"/>
    </source>
</evidence>
<gene>
    <name evidence="1" type="ORF">TIFTF001_029564</name>
</gene>
<dbReference type="Proteomes" id="UP001187192">
    <property type="component" value="Unassembled WGS sequence"/>
</dbReference>
<comment type="caution">
    <text evidence="1">The sequence shown here is derived from an EMBL/GenBank/DDBJ whole genome shotgun (WGS) entry which is preliminary data.</text>
</comment>
<proteinExistence type="predicted"/>
<sequence>MGMMIMMSRGGSSSDRRGGGVALGVAELAELGGDVPDGEAGVGVEDGVDVPGCLAGGDGDEGVVAGEAPRPNVLAALLVGPPQCVGALLVEAMEGVAVHIVTHLRLIYVARPCLLREPKHFSY</sequence>
<accession>A0AA88DSQ9</accession>
<evidence type="ECO:0000313" key="2">
    <source>
        <dbReference type="Proteomes" id="UP001187192"/>
    </source>
</evidence>
<keyword evidence="2" id="KW-1185">Reference proteome</keyword>
<organism evidence="1 2">
    <name type="scientific">Ficus carica</name>
    <name type="common">Common fig</name>
    <dbReference type="NCBI Taxonomy" id="3494"/>
    <lineage>
        <taxon>Eukaryota</taxon>
        <taxon>Viridiplantae</taxon>
        <taxon>Streptophyta</taxon>
        <taxon>Embryophyta</taxon>
        <taxon>Tracheophyta</taxon>
        <taxon>Spermatophyta</taxon>
        <taxon>Magnoliopsida</taxon>
        <taxon>eudicotyledons</taxon>
        <taxon>Gunneridae</taxon>
        <taxon>Pentapetalae</taxon>
        <taxon>rosids</taxon>
        <taxon>fabids</taxon>
        <taxon>Rosales</taxon>
        <taxon>Moraceae</taxon>
        <taxon>Ficeae</taxon>
        <taxon>Ficus</taxon>
    </lineage>
</organism>
<dbReference type="AlphaFoldDB" id="A0AA88DSQ9"/>
<protein>
    <submittedName>
        <fullName evidence="1">Uncharacterized protein</fullName>
    </submittedName>
</protein>
<reference evidence="1" key="1">
    <citation type="submission" date="2023-07" db="EMBL/GenBank/DDBJ databases">
        <title>draft genome sequence of fig (Ficus carica).</title>
        <authorList>
            <person name="Takahashi T."/>
            <person name="Nishimura K."/>
        </authorList>
    </citation>
    <scope>NUCLEOTIDE SEQUENCE</scope>
</reference>
<dbReference type="EMBL" id="BTGU01000099">
    <property type="protein sequence ID" value="GMN60466.1"/>
    <property type="molecule type" value="Genomic_DNA"/>
</dbReference>
<name>A0AA88DSQ9_FICCA</name>